<dbReference type="GO" id="GO:0003951">
    <property type="term" value="F:NAD+ kinase activity"/>
    <property type="evidence" value="ECO:0007669"/>
    <property type="project" value="InterPro"/>
</dbReference>
<name>A0A2W7MWA8_9BACT</name>
<dbReference type="GO" id="GO:0019674">
    <property type="term" value="P:NAD+ metabolic process"/>
    <property type="evidence" value="ECO:0007669"/>
    <property type="project" value="InterPro"/>
</dbReference>
<dbReference type="PANTHER" id="PTHR13158">
    <property type="match status" value="1"/>
</dbReference>
<proteinExistence type="predicted"/>
<evidence type="ECO:0000313" key="1">
    <source>
        <dbReference type="EMBL" id="PZX12228.1"/>
    </source>
</evidence>
<dbReference type="SUPFAM" id="SSF111331">
    <property type="entry name" value="NAD kinase/diacylglycerol kinase-like"/>
    <property type="match status" value="1"/>
</dbReference>
<dbReference type="Proteomes" id="UP000249239">
    <property type="component" value="Unassembled WGS sequence"/>
</dbReference>
<dbReference type="EMBL" id="QKZK01000033">
    <property type="protein sequence ID" value="PZX12228.1"/>
    <property type="molecule type" value="Genomic_DNA"/>
</dbReference>
<sequence length="308" mass="33956">MAIENAIVIVNKTRLQQLVERFNTKAQAKFYIEHQGGNFDDYQREHDQFMRSLDEVQRIVGRRLRNKLVERRFLPNFLFSDKDVAVVVGQDGLVANTAKYVGGLPIVAVNPDVARFDGVLLPFTPRTLESGLMRTLEGRAAIREVTMAEARLNDGQRLLAFNDFFIGPSSHISARYRITHGSESESHSSSGIIVTTGAGSTGWLSSMLNMANGISARLGVGGAPVEVNLPWDARELLYVVREPFRSKYSQASMASGWVTDQAPLQVESFMPSGGVIFSDGIEADYLAFNSGAIVHIGIAQQHARLVTR</sequence>
<dbReference type="RefSeq" id="WP_111446763.1">
    <property type="nucleotide sequence ID" value="NZ_QKZK01000033.1"/>
</dbReference>
<keyword evidence="1" id="KW-0808">Transferase</keyword>
<dbReference type="AlphaFoldDB" id="A0A2W7MWA8"/>
<dbReference type="InterPro" id="IPR016064">
    <property type="entry name" value="NAD/diacylglycerol_kinase_sf"/>
</dbReference>
<accession>A0A2W7MWA8</accession>
<dbReference type="PANTHER" id="PTHR13158:SF5">
    <property type="entry name" value="NAD KINASE 2, MITOCHONDRIAL"/>
    <property type="match status" value="1"/>
</dbReference>
<keyword evidence="1" id="KW-0418">Kinase</keyword>
<dbReference type="OrthoDB" id="1889537at2"/>
<protein>
    <submittedName>
        <fullName evidence="1">ATP-NAD kinase</fullName>
    </submittedName>
</protein>
<evidence type="ECO:0000313" key="2">
    <source>
        <dbReference type="Proteomes" id="UP000249239"/>
    </source>
</evidence>
<gene>
    <name evidence="1" type="ORF">LX69_02953</name>
</gene>
<reference evidence="1 2" key="1">
    <citation type="submission" date="2018-06" db="EMBL/GenBank/DDBJ databases">
        <title>Genomic Encyclopedia of Archaeal and Bacterial Type Strains, Phase II (KMG-II): from individual species to whole genera.</title>
        <authorList>
            <person name="Goeker M."/>
        </authorList>
    </citation>
    <scope>NUCLEOTIDE SEQUENCE [LARGE SCALE GENOMIC DNA]</scope>
    <source>
        <strain evidence="1 2">DSM 6779</strain>
    </source>
</reference>
<organism evidence="1 2">
    <name type="scientific">Breznakibacter xylanolyticus</name>
    <dbReference type="NCBI Taxonomy" id="990"/>
    <lineage>
        <taxon>Bacteria</taxon>
        <taxon>Pseudomonadati</taxon>
        <taxon>Bacteroidota</taxon>
        <taxon>Bacteroidia</taxon>
        <taxon>Marinilabiliales</taxon>
        <taxon>Marinilabiliaceae</taxon>
        <taxon>Breznakibacter</taxon>
    </lineage>
</organism>
<keyword evidence="2" id="KW-1185">Reference proteome</keyword>
<comment type="caution">
    <text evidence="1">The sequence shown here is derived from an EMBL/GenBank/DDBJ whole genome shotgun (WGS) entry which is preliminary data.</text>
</comment>
<dbReference type="InterPro" id="IPR017437">
    <property type="entry name" value="ATP-NAD_kinase_PpnK-typ_C"/>
</dbReference>
<dbReference type="Gene3D" id="2.60.200.30">
    <property type="entry name" value="Probable inorganic polyphosphate/atp-NAD kinase, domain 2"/>
    <property type="match status" value="1"/>
</dbReference>